<name>A0A1W2GQC5_REIFA</name>
<evidence type="ECO:0000313" key="2">
    <source>
        <dbReference type="Proteomes" id="UP000192472"/>
    </source>
</evidence>
<dbReference type="EMBL" id="FWYF01000005">
    <property type="protein sequence ID" value="SMD38558.1"/>
    <property type="molecule type" value="Genomic_DNA"/>
</dbReference>
<accession>A0A1W2GQC5</accession>
<reference evidence="1 2" key="1">
    <citation type="submission" date="2017-04" db="EMBL/GenBank/DDBJ databases">
        <authorList>
            <person name="Afonso C.L."/>
            <person name="Miller P.J."/>
            <person name="Scott M.A."/>
            <person name="Spackman E."/>
            <person name="Goraichik I."/>
            <person name="Dimitrov K.M."/>
            <person name="Suarez D.L."/>
            <person name="Swayne D.E."/>
        </authorList>
    </citation>
    <scope>NUCLEOTIDE SEQUENCE [LARGE SCALE GENOMIC DNA]</scope>
    <source>
        <strain evidence="1 2">DSM 26133</strain>
    </source>
</reference>
<organism evidence="1 2">
    <name type="scientific">Reichenbachiella faecimaris</name>
    <dbReference type="NCBI Taxonomy" id="692418"/>
    <lineage>
        <taxon>Bacteria</taxon>
        <taxon>Pseudomonadati</taxon>
        <taxon>Bacteroidota</taxon>
        <taxon>Cytophagia</taxon>
        <taxon>Cytophagales</taxon>
        <taxon>Reichenbachiellaceae</taxon>
        <taxon>Reichenbachiella</taxon>
    </lineage>
</organism>
<sequence length="40" mass="4540">MNCSFLVLLLMKEIFNTIAELKSELNLSYTLGDDQTTINC</sequence>
<dbReference type="AlphaFoldDB" id="A0A1W2GQC5"/>
<evidence type="ECO:0000313" key="1">
    <source>
        <dbReference type="EMBL" id="SMD38558.1"/>
    </source>
</evidence>
<proteinExistence type="predicted"/>
<dbReference type="Proteomes" id="UP000192472">
    <property type="component" value="Unassembled WGS sequence"/>
</dbReference>
<gene>
    <name evidence="1" type="ORF">SAMN04488029_3802</name>
</gene>
<keyword evidence="2" id="KW-1185">Reference proteome</keyword>
<protein>
    <submittedName>
        <fullName evidence="1">Uncharacterized protein</fullName>
    </submittedName>
</protein>